<keyword evidence="6" id="KW-1003">Cell membrane</keyword>
<feature type="transmembrane region" description="Helical" evidence="10">
    <location>
        <begin position="12"/>
        <end position="34"/>
    </location>
</feature>
<proteinExistence type="inferred from homology"/>
<evidence type="ECO:0000256" key="6">
    <source>
        <dbReference type="ARBA" id="ARBA00022475"/>
    </source>
</evidence>
<dbReference type="GO" id="GO:0034257">
    <property type="term" value="F:nicotinamide riboside transmembrane transporter activity"/>
    <property type="evidence" value="ECO:0007669"/>
    <property type="project" value="InterPro"/>
</dbReference>
<reference evidence="12" key="1">
    <citation type="submission" date="2019-11" db="EMBL/GenBank/DDBJ databases">
        <title>Isolation and characterization of two novel species in the genus Thiomicrorhabdus.</title>
        <authorList>
            <person name="Mochizuki J."/>
            <person name="Kojima H."/>
            <person name="Fukui M."/>
        </authorList>
    </citation>
    <scope>NUCLEOTIDE SEQUENCE [LARGE SCALE GENOMIC DNA]</scope>
    <source>
        <strain evidence="12">AkT22</strain>
    </source>
</reference>
<feature type="transmembrane region" description="Helical" evidence="10">
    <location>
        <begin position="104"/>
        <end position="127"/>
    </location>
</feature>
<dbReference type="AlphaFoldDB" id="A0A6F8PLL5"/>
<evidence type="ECO:0000313" key="11">
    <source>
        <dbReference type="EMBL" id="BBP42992.1"/>
    </source>
</evidence>
<dbReference type="NCBIfam" id="TIGR01528">
    <property type="entry name" value="NMN_trans_PnuC"/>
    <property type="match status" value="1"/>
</dbReference>
<evidence type="ECO:0000256" key="10">
    <source>
        <dbReference type="SAM" id="Phobius"/>
    </source>
</evidence>
<keyword evidence="8 10" id="KW-1133">Transmembrane helix</keyword>
<keyword evidence="5" id="KW-0813">Transport</keyword>
<dbReference type="Proteomes" id="UP000501466">
    <property type="component" value="Chromosome"/>
</dbReference>
<dbReference type="GO" id="GO:0005886">
    <property type="term" value="C:plasma membrane"/>
    <property type="evidence" value="ECO:0007669"/>
    <property type="project" value="UniProtKB-SubCell"/>
</dbReference>
<comment type="subcellular location">
    <subcellularLocation>
        <location evidence="2">Cell membrane</location>
        <topology evidence="2">Multi-pass membrane protein</topology>
    </subcellularLocation>
</comment>
<comment type="function">
    <text evidence="1">Required for nicotinamide riboside transport across the inner membrane.</text>
</comment>
<evidence type="ECO:0000256" key="5">
    <source>
        <dbReference type="ARBA" id="ARBA00022448"/>
    </source>
</evidence>
<organism evidence="11 12">
    <name type="scientific">Thiosulfativibrio zosterae</name>
    <dbReference type="NCBI Taxonomy" id="2675053"/>
    <lineage>
        <taxon>Bacteria</taxon>
        <taxon>Pseudomonadati</taxon>
        <taxon>Pseudomonadota</taxon>
        <taxon>Gammaproteobacteria</taxon>
        <taxon>Thiotrichales</taxon>
        <taxon>Piscirickettsiaceae</taxon>
        <taxon>Thiosulfativibrio</taxon>
    </lineage>
</organism>
<gene>
    <name evidence="11" type="primary">pnuT</name>
    <name evidence="11" type="ORF">THMIRHAT_07380</name>
</gene>
<dbReference type="KEGG" id="tzo:THMIRHAT_07380"/>
<evidence type="ECO:0000256" key="8">
    <source>
        <dbReference type="ARBA" id="ARBA00022989"/>
    </source>
</evidence>
<dbReference type="RefSeq" id="WP_173290837.1">
    <property type="nucleotide sequence ID" value="NZ_AP021888.1"/>
</dbReference>
<name>A0A6F8PLL5_9GAMM</name>
<feature type="transmembrane region" description="Helical" evidence="10">
    <location>
        <begin position="65"/>
        <end position="84"/>
    </location>
</feature>
<protein>
    <recommendedName>
        <fullName evidence="4">Nicotinamide riboside transporter PnuC</fullName>
    </recommendedName>
</protein>
<comment type="similarity">
    <text evidence="3">Belongs to the nicotinamide ribonucleoside (NR) uptake permease (TC 4.B.1) family.</text>
</comment>
<sequence length="209" mass="23912">MLANESWTEQLFNALLAQSGWEWLAASLGIAYVILAAKESVWCWPAAFISTLIYTVLFWEGQLPMQALLNAYYIGVAVYGYWVWTKTHAIQNQEKSLTVSRRPLNFHLIFISAGISISLALGYALSLSPDNRLPYLDASVTVFAVMNTLLMAHKVLENWLYWLVINTAAIALYWQTGFFVTIAMFVVYWVLAVYGYWQWRQTYLLPKAS</sequence>
<dbReference type="EMBL" id="AP021888">
    <property type="protein sequence ID" value="BBP42992.1"/>
    <property type="molecule type" value="Genomic_DNA"/>
</dbReference>
<dbReference type="InterPro" id="IPR006419">
    <property type="entry name" value="NMN_transpt_PnuC"/>
</dbReference>
<feature type="transmembrane region" description="Helical" evidence="10">
    <location>
        <begin position="41"/>
        <end position="59"/>
    </location>
</feature>
<keyword evidence="12" id="KW-1185">Reference proteome</keyword>
<evidence type="ECO:0000256" key="9">
    <source>
        <dbReference type="ARBA" id="ARBA00023136"/>
    </source>
</evidence>
<keyword evidence="9 10" id="KW-0472">Membrane</keyword>
<evidence type="ECO:0000256" key="3">
    <source>
        <dbReference type="ARBA" id="ARBA00006669"/>
    </source>
</evidence>
<accession>A0A6F8PLL5</accession>
<feature type="transmembrane region" description="Helical" evidence="10">
    <location>
        <begin position="180"/>
        <end position="197"/>
    </location>
</feature>
<evidence type="ECO:0000313" key="12">
    <source>
        <dbReference type="Proteomes" id="UP000501466"/>
    </source>
</evidence>
<dbReference type="PANTHER" id="PTHR36122">
    <property type="entry name" value="NICOTINAMIDE RIBOSIDE TRANSPORTER PNUC"/>
    <property type="match status" value="1"/>
</dbReference>
<dbReference type="Pfam" id="PF04973">
    <property type="entry name" value="NMN_transporter"/>
    <property type="match status" value="1"/>
</dbReference>
<dbReference type="PANTHER" id="PTHR36122:SF2">
    <property type="entry name" value="NICOTINAMIDE RIBOSIDE TRANSPORTER PNUC"/>
    <property type="match status" value="1"/>
</dbReference>
<evidence type="ECO:0000256" key="4">
    <source>
        <dbReference type="ARBA" id="ARBA00017522"/>
    </source>
</evidence>
<evidence type="ECO:0000256" key="2">
    <source>
        <dbReference type="ARBA" id="ARBA00004651"/>
    </source>
</evidence>
<evidence type="ECO:0000256" key="7">
    <source>
        <dbReference type="ARBA" id="ARBA00022692"/>
    </source>
</evidence>
<evidence type="ECO:0000256" key="1">
    <source>
        <dbReference type="ARBA" id="ARBA00002672"/>
    </source>
</evidence>
<keyword evidence="7 10" id="KW-0812">Transmembrane</keyword>